<protein>
    <recommendedName>
        <fullName evidence="2">Peptidase C14 caspase domain-containing protein</fullName>
    </recommendedName>
</protein>
<feature type="region of interest" description="Disordered" evidence="1">
    <location>
        <begin position="1"/>
        <end position="38"/>
    </location>
</feature>
<dbReference type="EMBL" id="KZ613533">
    <property type="protein sequence ID" value="PMD13274.1"/>
    <property type="molecule type" value="Genomic_DNA"/>
</dbReference>
<dbReference type="Pfam" id="PF00656">
    <property type="entry name" value="Peptidase_C14"/>
    <property type="match status" value="1"/>
</dbReference>
<evidence type="ECO:0000313" key="4">
    <source>
        <dbReference type="Proteomes" id="UP000235672"/>
    </source>
</evidence>
<feature type="domain" description="Peptidase C14 caspase" evidence="2">
    <location>
        <begin position="95"/>
        <end position="258"/>
    </location>
</feature>
<organism evidence="3 4">
    <name type="scientific">Hyaloscypha hepaticicola</name>
    <dbReference type="NCBI Taxonomy" id="2082293"/>
    <lineage>
        <taxon>Eukaryota</taxon>
        <taxon>Fungi</taxon>
        <taxon>Dikarya</taxon>
        <taxon>Ascomycota</taxon>
        <taxon>Pezizomycotina</taxon>
        <taxon>Leotiomycetes</taxon>
        <taxon>Helotiales</taxon>
        <taxon>Hyaloscyphaceae</taxon>
        <taxon>Hyaloscypha</taxon>
    </lineage>
</organism>
<dbReference type="InterPro" id="IPR011600">
    <property type="entry name" value="Pept_C14_caspase"/>
</dbReference>
<evidence type="ECO:0000313" key="3">
    <source>
        <dbReference type="EMBL" id="PMD13274.1"/>
    </source>
</evidence>
<gene>
    <name evidence="3" type="ORF">NA56DRAFT_712169</name>
</gene>
<name>A0A2J6PGX3_9HELO</name>
<evidence type="ECO:0000256" key="1">
    <source>
        <dbReference type="SAM" id="MobiDB-lite"/>
    </source>
</evidence>
<dbReference type="GO" id="GO:0004197">
    <property type="term" value="F:cysteine-type endopeptidase activity"/>
    <property type="evidence" value="ECO:0007669"/>
    <property type="project" value="InterPro"/>
</dbReference>
<proteinExistence type="predicted"/>
<dbReference type="Gene3D" id="3.40.50.1460">
    <property type="match status" value="1"/>
</dbReference>
<sequence length="526" mass="59138">MAPSLTPITTARRAQQLPSKQVPTLNTGGGAQPASVPAEPHNIHYLEEGVQEDATYRVQWSNWMSDGQQQSFYKHVFVLLLSWHPECDDMVVDPEVQKLKNVLENIYNYNVESVQIDSRLPASPQAQANLAVAQFVHLNDKEDTLFIVYYAGHGSPGKDRGHLNMTGRRRQEGKRVAQQFSHFNWNSVENLLSMTRADVFLIFDCCHASDLGRDSVFNSRSFEYLAASTSPYTRSPGKQSFTSALIWALEKLAQPPREASQASPMFTTSKLAKKISECPDFPEEQNPSLTTRDIEAWQHIILAPLPADGVASLTPAPNSEHEDEGEEEDENDKPNDQFLSLTFHFKHKQDESELLKKLADHLKKFMKVERSLHKVQWGGLWGGLAPPPGHRWRVAVRKLKLSGVLSQGISPISPAFPAVNAQNDRLSPEAAYRPQDSPTDERTPLLSDTTSVTTKLLEEPTPSSFWGRISALFQSFRRSISAELRIEPASMVSHVGRKDSQKWARRLVGRLRSLFYHPTPRIEISS</sequence>
<keyword evidence="4" id="KW-1185">Reference proteome</keyword>
<reference evidence="3 4" key="1">
    <citation type="submission" date="2016-05" db="EMBL/GenBank/DDBJ databases">
        <title>A degradative enzymes factory behind the ericoid mycorrhizal symbiosis.</title>
        <authorList>
            <consortium name="DOE Joint Genome Institute"/>
            <person name="Martino E."/>
            <person name="Morin E."/>
            <person name="Grelet G."/>
            <person name="Kuo A."/>
            <person name="Kohler A."/>
            <person name="Daghino S."/>
            <person name="Barry K."/>
            <person name="Choi C."/>
            <person name="Cichocki N."/>
            <person name="Clum A."/>
            <person name="Copeland A."/>
            <person name="Hainaut M."/>
            <person name="Haridas S."/>
            <person name="Labutti K."/>
            <person name="Lindquist E."/>
            <person name="Lipzen A."/>
            <person name="Khouja H.-R."/>
            <person name="Murat C."/>
            <person name="Ohm R."/>
            <person name="Olson A."/>
            <person name="Spatafora J."/>
            <person name="Veneault-Fourrey C."/>
            <person name="Henrissat B."/>
            <person name="Grigoriev I."/>
            <person name="Martin F."/>
            <person name="Perotto S."/>
        </authorList>
    </citation>
    <scope>NUCLEOTIDE SEQUENCE [LARGE SCALE GENOMIC DNA]</scope>
    <source>
        <strain evidence="3 4">UAMH 7357</strain>
    </source>
</reference>
<dbReference type="GO" id="GO:0006508">
    <property type="term" value="P:proteolysis"/>
    <property type="evidence" value="ECO:0007669"/>
    <property type="project" value="InterPro"/>
</dbReference>
<accession>A0A2J6PGX3</accession>
<feature type="compositionally biased region" description="Acidic residues" evidence="1">
    <location>
        <begin position="321"/>
        <end position="331"/>
    </location>
</feature>
<feature type="compositionally biased region" description="Polar residues" evidence="1">
    <location>
        <begin position="1"/>
        <end position="26"/>
    </location>
</feature>
<dbReference type="AlphaFoldDB" id="A0A2J6PGX3"/>
<dbReference type="Proteomes" id="UP000235672">
    <property type="component" value="Unassembled WGS sequence"/>
</dbReference>
<evidence type="ECO:0000259" key="2">
    <source>
        <dbReference type="Pfam" id="PF00656"/>
    </source>
</evidence>
<dbReference type="OrthoDB" id="4760831at2759"/>
<feature type="region of interest" description="Disordered" evidence="1">
    <location>
        <begin position="311"/>
        <end position="336"/>
    </location>
</feature>